<dbReference type="SUPFAM" id="SSF57850">
    <property type="entry name" value="RING/U-box"/>
    <property type="match status" value="1"/>
</dbReference>
<organism evidence="7 8">
    <name type="scientific">Candidula unifasciata</name>
    <dbReference type="NCBI Taxonomy" id="100452"/>
    <lineage>
        <taxon>Eukaryota</taxon>
        <taxon>Metazoa</taxon>
        <taxon>Spiralia</taxon>
        <taxon>Lophotrochozoa</taxon>
        <taxon>Mollusca</taxon>
        <taxon>Gastropoda</taxon>
        <taxon>Heterobranchia</taxon>
        <taxon>Euthyneura</taxon>
        <taxon>Panpulmonata</taxon>
        <taxon>Eupulmonata</taxon>
        <taxon>Stylommatophora</taxon>
        <taxon>Helicina</taxon>
        <taxon>Helicoidea</taxon>
        <taxon>Geomitridae</taxon>
        <taxon>Candidula</taxon>
    </lineage>
</organism>
<protein>
    <recommendedName>
        <fullName evidence="9">RING-type domain-containing protein</fullName>
    </recommendedName>
</protein>
<dbReference type="OrthoDB" id="342730at2759"/>
<dbReference type="InterPro" id="IPR001841">
    <property type="entry name" value="Znf_RING"/>
</dbReference>
<evidence type="ECO:0000256" key="1">
    <source>
        <dbReference type="ARBA" id="ARBA00022723"/>
    </source>
</evidence>
<dbReference type="Pfam" id="PF00643">
    <property type="entry name" value="zf-B_box"/>
    <property type="match status" value="1"/>
</dbReference>
<dbReference type="Pfam" id="PF13445">
    <property type="entry name" value="zf-RING_UBOX"/>
    <property type="match status" value="1"/>
</dbReference>
<keyword evidence="3" id="KW-0862">Zinc</keyword>
<dbReference type="PROSITE" id="PS00518">
    <property type="entry name" value="ZF_RING_1"/>
    <property type="match status" value="1"/>
</dbReference>
<dbReference type="InterPro" id="IPR017907">
    <property type="entry name" value="Znf_RING_CS"/>
</dbReference>
<feature type="domain" description="RING-type" evidence="5">
    <location>
        <begin position="58"/>
        <end position="123"/>
    </location>
</feature>
<evidence type="ECO:0000256" key="3">
    <source>
        <dbReference type="ARBA" id="ARBA00022833"/>
    </source>
</evidence>
<dbReference type="SUPFAM" id="SSF57845">
    <property type="entry name" value="B-box zinc-binding domain"/>
    <property type="match status" value="1"/>
</dbReference>
<dbReference type="GO" id="GO:0008270">
    <property type="term" value="F:zinc ion binding"/>
    <property type="evidence" value="ECO:0007669"/>
    <property type="project" value="UniProtKB-KW"/>
</dbReference>
<dbReference type="SMART" id="SM00184">
    <property type="entry name" value="RING"/>
    <property type="match status" value="1"/>
</dbReference>
<dbReference type="InterPro" id="IPR000315">
    <property type="entry name" value="Znf_B-box"/>
</dbReference>
<gene>
    <name evidence="7" type="ORF">CUNI_LOCUS13146</name>
</gene>
<evidence type="ECO:0000256" key="4">
    <source>
        <dbReference type="PROSITE-ProRule" id="PRU00024"/>
    </source>
</evidence>
<comment type="caution">
    <text evidence="7">The sequence shown here is derived from an EMBL/GenBank/DDBJ whole genome shotgun (WGS) entry which is preliminary data.</text>
</comment>
<dbReference type="Proteomes" id="UP000678393">
    <property type="component" value="Unassembled WGS sequence"/>
</dbReference>
<dbReference type="EMBL" id="CAJHNH020002737">
    <property type="protein sequence ID" value="CAG5127588.1"/>
    <property type="molecule type" value="Genomic_DNA"/>
</dbReference>
<keyword evidence="8" id="KW-1185">Reference proteome</keyword>
<name>A0A8S3ZHG6_9EUPU</name>
<reference evidence="7" key="1">
    <citation type="submission" date="2021-04" db="EMBL/GenBank/DDBJ databases">
        <authorList>
            <consortium name="Molecular Ecology Group"/>
        </authorList>
    </citation>
    <scope>NUCLEOTIDE SEQUENCE</scope>
</reference>
<feature type="domain" description="B box-type" evidence="6">
    <location>
        <begin position="155"/>
        <end position="199"/>
    </location>
</feature>
<dbReference type="Gene3D" id="3.30.40.10">
    <property type="entry name" value="Zinc/RING finger domain, C3HC4 (zinc finger)"/>
    <property type="match status" value="1"/>
</dbReference>
<sequence length="390" mass="44340">MAKAAQFDSDAFVGQKPDMTPSMAHLTLSEELGGSNLSLNKRSMVLDEDRFEDLFLKCFICKERFTNTSLPRMLPCHHSFCQSCINHLFDLAKEHKHSLQSTIRGLSYSVPPGAVSVACPTCRATFIATSETIKRLSTDHRVVQLMDFVHHTDHCTVTFCSRHNLQPLNFFCEPCLLPLCRDCTELDHKEDDGHLVIDLEDAMTKYTPVLDSAITEMEAEIISLEEKGIILESVTNHLDSVKSDLIGQVHSCMARMRELLNEREKVLIAKVHQETEKERNKLIEKAALLDSRREIIVEKSSKLRQAKDNGHVEEMFRIHQDVREFRAEPAVRIREIDDGLMTSFVLNTRDEAMLASRINNFGDVVSKVETTSSRVKTKVSTFLTRPSSYK</sequence>
<dbReference type="PANTHER" id="PTHR25462:SF296">
    <property type="entry name" value="MEIOTIC P26, ISOFORM F"/>
    <property type="match status" value="1"/>
</dbReference>
<evidence type="ECO:0000259" key="6">
    <source>
        <dbReference type="PROSITE" id="PS50119"/>
    </source>
</evidence>
<evidence type="ECO:0000313" key="8">
    <source>
        <dbReference type="Proteomes" id="UP000678393"/>
    </source>
</evidence>
<dbReference type="InterPro" id="IPR027370">
    <property type="entry name" value="Znf-RING_euk"/>
</dbReference>
<dbReference type="PANTHER" id="PTHR25462">
    <property type="entry name" value="BONUS, ISOFORM C-RELATED"/>
    <property type="match status" value="1"/>
</dbReference>
<dbReference type="PROSITE" id="PS50119">
    <property type="entry name" value="ZF_BBOX"/>
    <property type="match status" value="1"/>
</dbReference>
<keyword evidence="2 4" id="KW-0863">Zinc-finger</keyword>
<proteinExistence type="predicted"/>
<keyword evidence="1" id="KW-0479">Metal-binding</keyword>
<dbReference type="Gene3D" id="3.30.160.60">
    <property type="entry name" value="Classic Zinc Finger"/>
    <property type="match status" value="1"/>
</dbReference>
<accession>A0A8S3ZHG6</accession>
<evidence type="ECO:0000313" key="7">
    <source>
        <dbReference type="EMBL" id="CAG5127588.1"/>
    </source>
</evidence>
<dbReference type="PROSITE" id="PS50089">
    <property type="entry name" value="ZF_RING_2"/>
    <property type="match status" value="1"/>
</dbReference>
<evidence type="ECO:0008006" key="9">
    <source>
        <dbReference type="Google" id="ProtNLM"/>
    </source>
</evidence>
<evidence type="ECO:0000259" key="5">
    <source>
        <dbReference type="PROSITE" id="PS50089"/>
    </source>
</evidence>
<evidence type="ECO:0000256" key="2">
    <source>
        <dbReference type="ARBA" id="ARBA00022771"/>
    </source>
</evidence>
<dbReference type="InterPro" id="IPR047153">
    <property type="entry name" value="TRIM45/56/19-like"/>
</dbReference>
<dbReference type="InterPro" id="IPR013083">
    <property type="entry name" value="Znf_RING/FYVE/PHD"/>
</dbReference>
<dbReference type="AlphaFoldDB" id="A0A8S3ZHG6"/>